<evidence type="ECO:0000259" key="2">
    <source>
        <dbReference type="Pfam" id="PF01757"/>
    </source>
</evidence>
<evidence type="ECO:0000313" key="3">
    <source>
        <dbReference type="EMBL" id="CAI2360204.1"/>
    </source>
</evidence>
<organism evidence="3 4">
    <name type="scientific">Euplotes crassus</name>
    <dbReference type="NCBI Taxonomy" id="5936"/>
    <lineage>
        <taxon>Eukaryota</taxon>
        <taxon>Sar</taxon>
        <taxon>Alveolata</taxon>
        <taxon>Ciliophora</taxon>
        <taxon>Intramacronucleata</taxon>
        <taxon>Spirotrichea</taxon>
        <taxon>Hypotrichia</taxon>
        <taxon>Euplotida</taxon>
        <taxon>Euplotidae</taxon>
        <taxon>Moneuplotes</taxon>
    </lineage>
</organism>
<dbReference type="InterPro" id="IPR002656">
    <property type="entry name" value="Acyl_transf_3_dom"/>
</dbReference>
<dbReference type="AlphaFoldDB" id="A0AAD1U4S3"/>
<dbReference type="GO" id="GO:0016747">
    <property type="term" value="F:acyltransferase activity, transferring groups other than amino-acyl groups"/>
    <property type="evidence" value="ECO:0007669"/>
    <property type="project" value="InterPro"/>
</dbReference>
<evidence type="ECO:0000313" key="4">
    <source>
        <dbReference type="Proteomes" id="UP001295684"/>
    </source>
</evidence>
<proteinExistence type="predicted"/>
<evidence type="ECO:0000256" key="1">
    <source>
        <dbReference type="SAM" id="Phobius"/>
    </source>
</evidence>
<dbReference type="PANTHER" id="PTHR11161:SF0">
    <property type="entry name" value="O-ACYLTRANSFERASE LIKE PROTEIN"/>
    <property type="match status" value="1"/>
</dbReference>
<comment type="caution">
    <text evidence="3">The sequence shown here is derived from an EMBL/GenBank/DDBJ whole genome shotgun (WGS) entry which is preliminary data.</text>
</comment>
<feature type="transmembrane region" description="Helical" evidence="1">
    <location>
        <begin position="476"/>
        <end position="495"/>
    </location>
</feature>
<feature type="transmembrane region" description="Helical" evidence="1">
    <location>
        <begin position="255"/>
        <end position="276"/>
    </location>
</feature>
<reference evidence="3" key="1">
    <citation type="submission" date="2023-07" db="EMBL/GenBank/DDBJ databases">
        <authorList>
            <consortium name="AG Swart"/>
            <person name="Singh M."/>
            <person name="Singh A."/>
            <person name="Seah K."/>
            <person name="Emmerich C."/>
        </authorList>
    </citation>
    <scope>NUCLEOTIDE SEQUENCE</scope>
    <source>
        <strain evidence="3">DP1</strain>
    </source>
</reference>
<feature type="transmembrane region" description="Helical" evidence="1">
    <location>
        <begin position="546"/>
        <end position="568"/>
    </location>
</feature>
<feature type="domain" description="Acyltransferase 3" evidence="2">
    <location>
        <begin position="169"/>
        <end position="560"/>
    </location>
</feature>
<keyword evidence="1" id="KW-1133">Transmembrane helix</keyword>
<gene>
    <name evidence="3" type="ORF">ECRASSUSDP1_LOCUS1502</name>
</gene>
<feature type="transmembrane region" description="Helical" evidence="1">
    <location>
        <begin position="342"/>
        <end position="362"/>
    </location>
</feature>
<protein>
    <recommendedName>
        <fullName evidence="2">Acyltransferase 3 domain-containing protein</fullName>
    </recommendedName>
</protein>
<dbReference type="InterPro" id="IPR052728">
    <property type="entry name" value="O2_lipid_transport_reg"/>
</dbReference>
<keyword evidence="1" id="KW-0472">Membrane</keyword>
<feature type="transmembrane region" description="Helical" evidence="1">
    <location>
        <begin position="516"/>
        <end position="534"/>
    </location>
</feature>
<dbReference type="PANTHER" id="PTHR11161">
    <property type="entry name" value="O-ACYLTRANSFERASE"/>
    <property type="match status" value="1"/>
</dbReference>
<feature type="transmembrane region" description="Helical" evidence="1">
    <location>
        <begin position="208"/>
        <end position="234"/>
    </location>
</feature>
<dbReference type="EMBL" id="CAMPGE010001420">
    <property type="protein sequence ID" value="CAI2360204.1"/>
    <property type="molecule type" value="Genomic_DNA"/>
</dbReference>
<keyword evidence="1" id="KW-0812">Transmembrane</keyword>
<sequence>MLMASGKNLNDFGDPTACDLNPLTDYAMISIEGVPMFIGLCLPSICQSSDLKIVSDAVTTLAQNMGIEEGEGMVHFPNKEKYSVSGWHIFGFIAFGFFSLLFIVGLFVEYTSLFGQVPPQEESASDTQKDKVLVNSKSFIGKFFLAFSPSRNLQKMFYTPQKKGDYLSALNGIRTISMFFVILGHTNSGLLQGGVINAQEALTMKDSWWAIFIGTGLYSVDTFFFISAFLATYLMLTKFHGCKIFNIPMVYLHRVIRVVPTILLLFALFFTFFGFLGSGPLWKPYVDNEIIQCKAGWWPIVLFVHSWHFTGACFVQLWYLSNEMTYFLFVPIIVLAYLNSKLIGYSIVAFFNVISIILPFIFSHIRGHSITILKDPAGDYVLEIYNYPWTRSGAYFVGILFGILYFEYTKSSSNPFYRISLGARFYNSFKKNTFLCYISFFLSSIVMLFFIIFPRIELHDLNERKLSQIPSDFFNAFHRSTFVAALGFFLSPIFVGRLSLIKNIFGTRLWAPWAKVTFVAYLIHVHILGWFFMQSKGSRYFDGPSIIFYALPTFLVCLIVGIPIALIIESPVLQIERLVLFPPRQKPEYTVAQKHLIDKVTINSKESSEMTKDDIKFLK</sequence>
<name>A0AAD1U4S3_EUPCR</name>
<dbReference type="Pfam" id="PF01757">
    <property type="entry name" value="Acyl_transf_3"/>
    <property type="match status" value="1"/>
</dbReference>
<keyword evidence="4" id="KW-1185">Reference proteome</keyword>
<accession>A0AAD1U4S3</accession>
<feature type="transmembrane region" description="Helical" evidence="1">
    <location>
        <begin position="87"/>
        <end position="108"/>
    </location>
</feature>
<feature type="transmembrane region" description="Helical" evidence="1">
    <location>
        <begin position="389"/>
        <end position="408"/>
    </location>
</feature>
<dbReference type="Proteomes" id="UP001295684">
    <property type="component" value="Unassembled WGS sequence"/>
</dbReference>
<feature type="transmembrane region" description="Helical" evidence="1">
    <location>
        <begin position="434"/>
        <end position="456"/>
    </location>
</feature>